<feature type="transmembrane region" description="Helical" evidence="12">
    <location>
        <begin position="288"/>
        <end position="307"/>
    </location>
</feature>
<dbReference type="InterPro" id="IPR045863">
    <property type="entry name" value="CorA_TM1_TM2"/>
</dbReference>
<keyword evidence="8" id="KW-0406">Ion transport</keyword>
<evidence type="ECO:0000256" key="7">
    <source>
        <dbReference type="ARBA" id="ARBA00022989"/>
    </source>
</evidence>
<dbReference type="AlphaFoldDB" id="A0A212T1H4"/>
<reference evidence="13 14" key="1">
    <citation type="submission" date="2017-06" db="EMBL/GenBank/DDBJ databases">
        <authorList>
            <person name="Kim H.J."/>
            <person name="Triplett B.A."/>
        </authorList>
    </citation>
    <scope>NUCLEOTIDE SEQUENCE [LARGE SCALE GENOMIC DNA]</scope>
    <source>
        <strain evidence="13 14">DSM 22179</strain>
    </source>
</reference>
<keyword evidence="5 12" id="KW-0812">Transmembrane</keyword>
<dbReference type="InterPro" id="IPR045861">
    <property type="entry name" value="CorA_cytoplasmic_dom"/>
</dbReference>
<proteinExistence type="inferred from homology"/>
<dbReference type="GO" id="GO:0000287">
    <property type="term" value="F:magnesium ion binding"/>
    <property type="evidence" value="ECO:0007669"/>
    <property type="project" value="TreeGrafter"/>
</dbReference>
<evidence type="ECO:0000256" key="12">
    <source>
        <dbReference type="SAM" id="Phobius"/>
    </source>
</evidence>
<dbReference type="CDD" id="cd12830">
    <property type="entry name" value="MtCorA-like"/>
    <property type="match status" value="1"/>
</dbReference>
<dbReference type="Proteomes" id="UP000198122">
    <property type="component" value="Unassembled WGS sequence"/>
</dbReference>
<evidence type="ECO:0000256" key="4">
    <source>
        <dbReference type="ARBA" id="ARBA00022475"/>
    </source>
</evidence>
<name>A0A212T1H4_9MICO</name>
<evidence type="ECO:0000256" key="1">
    <source>
        <dbReference type="ARBA" id="ARBA00004651"/>
    </source>
</evidence>
<keyword evidence="6" id="KW-0460">Magnesium</keyword>
<dbReference type="Gene3D" id="1.20.58.340">
    <property type="entry name" value="Magnesium transport protein CorA, transmembrane region"/>
    <property type="match status" value="2"/>
</dbReference>
<feature type="transmembrane region" description="Helical" evidence="12">
    <location>
        <begin position="319"/>
        <end position="339"/>
    </location>
</feature>
<keyword evidence="4" id="KW-1003">Cell membrane</keyword>
<evidence type="ECO:0000256" key="6">
    <source>
        <dbReference type="ARBA" id="ARBA00022842"/>
    </source>
</evidence>
<evidence type="ECO:0000256" key="9">
    <source>
        <dbReference type="ARBA" id="ARBA00023136"/>
    </source>
</evidence>
<keyword evidence="3" id="KW-0813">Transport</keyword>
<dbReference type="SUPFAM" id="SSF143865">
    <property type="entry name" value="CorA soluble domain-like"/>
    <property type="match status" value="1"/>
</dbReference>
<protein>
    <submittedName>
        <fullName evidence="13">Magnesium transporter</fullName>
    </submittedName>
</protein>
<evidence type="ECO:0000313" key="14">
    <source>
        <dbReference type="Proteomes" id="UP000198122"/>
    </source>
</evidence>
<evidence type="ECO:0000256" key="11">
    <source>
        <dbReference type="ARBA" id="ARBA00045497"/>
    </source>
</evidence>
<organism evidence="13 14">
    <name type="scientific">Kytococcus aerolatus</name>
    <dbReference type="NCBI Taxonomy" id="592308"/>
    <lineage>
        <taxon>Bacteria</taxon>
        <taxon>Bacillati</taxon>
        <taxon>Actinomycetota</taxon>
        <taxon>Actinomycetes</taxon>
        <taxon>Micrococcales</taxon>
        <taxon>Kytococcaceae</taxon>
        <taxon>Kytococcus</taxon>
    </lineage>
</organism>
<comment type="catalytic activity">
    <reaction evidence="10">
        <text>Mg(2+)(in) = Mg(2+)(out)</text>
        <dbReference type="Rhea" id="RHEA:29827"/>
        <dbReference type="ChEBI" id="CHEBI:18420"/>
    </reaction>
</comment>
<dbReference type="Gene3D" id="3.30.460.20">
    <property type="entry name" value="CorA soluble domain-like"/>
    <property type="match status" value="1"/>
</dbReference>
<dbReference type="PANTHER" id="PTHR46494">
    <property type="entry name" value="CORA FAMILY METAL ION TRANSPORTER (EUROFUNG)"/>
    <property type="match status" value="1"/>
</dbReference>
<evidence type="ECO:0000256" key="8">
    <source>
        <dbReference type="ARBA" id="ARBA00023065"/>
    </source>
</evidence>
<keyword evidence="7 12" id="KW-1133">Transmembrane helix</keyword>
<comment type="subcellular location">
    <subcellularLocation>
        <location evidence="1">Cell membrane</location>
        <topology evidence="1">Multi-pass membrane protein</topology>
    </subcellularLocation>
</comment>
<comment type="similarity">
    <text evidence="2">Belongs to the CorA metal ion transporter (MIT) (TC 1.A.35) family.</text>
</comment>
<sequence length="345" mass="38641">MIVDQAVYADGVRHPCSTPAEGLAMAQRFNARPEGGHGGAPAEASGAEQSPRGRAFVWVGLFDPSEAEVKRMAQVFDLHPLATEDLLTGRQRPKLDVFDDSALVVFRTLRYYDANSDVETGEVMLGIGPDWVLTVRHGPHTRLTGVRQRLESRPDLMVQGPASALFVVADHIVDRYTEVDAELQRDLTEIEEATFAVGTRIDVEEIYRLKREILEARGAVQPLAEPLRHLLGDERVVPRSMDAYFSDVQDHLLRAEEHVSSYDQSLTDILQAHLAMVAVQQGDDTRKISAWAALAAVPTLIAGIYGMNFEFMPELDERWGYPAVLTLIFTICAFLWWRFRRSGWL</sequence>
<dbReference type="Pfam" id="PF01544">
    <property type="entry name" value="CorA"/>
    <property type="match status" value="1"/>
</dbReference>
<evidence type="ECO:0000256" key="5">
    <source>
        <dbReference type="ARBA" id="ARBA00022692"/>
    </source>
</evidence>
<evidence type="ECO:0000256" key="10">
    <source>
        <dbReference type="ARBA" id="ARBA00034269"/>
    </source>
</evidence>
<dbReference type="RefSeq" id="WP_088817212.1">
    <property type="nucleotide sequence ID" value="NZ_FYEZ01000001.1"/>
</dbReference>
<dbReference type="InterPro" id="IPR002523">
    <property type="entry name" value="MgTranspt_CorA/ZnTranspt_ZntB"/>
</dbReference>
<dbReference type="GO" id="GO:0050897">
    <property type="term" value="F:cobalt ion binding"/>
    <property type="evidence" value="ECO:0007669"/>
    <property type="project" value="TreeGrafter"/>
</dbReference>
<dbReference type="GO" id="GO:0015095">
    <property type="term" value="F:magnesium ion transmembrane transporter activity"/>
    <property type="evidence" value="ECO:0007669"/>
    <property type="project" value="TreeGrafter"/>
</dbReference>
<dbReference type="PANTHER" id="PTHR46494:SF1">
    <property type="entry name" value="CORA FAMILY METAL ION TRANSPORTER (EUROFUNG)"/>
    <property type="match status" value="1"/>
</dbReference>
<dbReference type="OrthoDB" id="9803416at2"/>
<dbReference type="EMBL" id="FYEZ01000001">
    <property type="protein sequence ID" value="SNC59902.1"/>
    <property type="molecule type" value="Genomic_DNA"/>
</dbReference>
<dbReference type="SUPFAM" id="SSF144083">
    <property type="entry name" value="Magnesium transport protein CorA, transmembrane region"/>
    <property type="match status" value="1"/>
</dbReference>
<dbReference type="GO" id="GO:0005886">
    <property type="term" value="C:plasma membrane"/>
    <property type="evidence" value="ECO:0007669"/>
    <property type="project" value="UniProtKB-SubCell"/>
</dbReference>
<accession>A0A212T1H4</accession>
<keyword evidence="9 12" id="KW-0472">Membrane</keyword>
<gene>
    <name evidence="13" type="ORF">SAMN05445756_0165</name>
</gene>
<keyword evidence="14" id="KW-1185">Reference proteome</keyword>
<evidence type="ECO:0000313" key="13">
    <source>
        <dbReference type="EMBL" id="SNC59902.1"/>
    </source>
</evidence>
<dbReference type="FunFam" id="1.20.58.340:FF:000004">
    <property type="entry name" value="Magnesium transport protein CorA"/>
    <property type="match status" value="1"/>
</dbReference>
<comment type="function">
    <text evidence="11">Mediates influx of magnesium ions. Alternates between open and closed states. Activated by low cytoplasmic Mg(2+) levels. Inactive when cytoplasmic Mg(2+) levels are high.</text>
</comment>
<evidence type="ECO:0000256" key="3">
    <source>
        <dbReference type="ARBA" id="ARBA00022448"/>
    </source>
</evidence>
<evidence type="ECO:0000256" key="2">
    <source>
        <dbReference type="ARBA" id="ARBA00009765"/>
    </source>
</evidence>
<dbReference type="GO" id="GO:0015087">
    <property type="term" value="F:cobalt ion transmembrane transporter activity"/>
    <property type="evidence" value="ECO:0007669"/>
    <property type="project" value="TreeGrafter"/>
</dbReference>